<dbReference type="PANTHER" id="PTHR30023">
    <property type="entry name" value="D-ALANYL-D-ALANINE CARBOXYPEPTIDASE"/>
    <property type="match status" value="1"/>
</dbReference>
<name>A0A6L8VIR4_9RHOB</name>
<dbReference type="Gene3D" id="3.40.710.10">
    <property type="entry name" value="DD-peptidase/beta-lactamase superfamily"/>
    <property type="match status" value="2"/>
</dbReference>
<dbReference type="PRINTS" id="PR00922">
    <property type="entry name" value="DADACBPTASE3"/>
</dbReference>
<comment type="caution">
    <text evidence="4">The sequence shown here is derived from an EMBL/GenBank/DDBJ whole genome shotgun (WGS) entry which is preliminary data.</text>
</comment>
<feature type="chain" id="PRO_5026798093" evidence="3">
    <location>
        <begin position="21"/>
        <end position="502"/>
    </location>
</feature>
<evidence type="ECO:0000256" key="2">
    <source>
        <dbReference type="ARBA" id="ARBA00022801"/>
    </source>
</evidence>
<dbReference type="PROSITE" id="PS51318">
    <property type="entry name" value="TAT"/>
    <property type="match status" value="1"/>
</dbReference>
<accession>A0A6L8VIR4</accession>
<dbReference type="SUPFAM" id="SSF56601">
    <property type="entry name" value="beta-lactamase/transpeptidase-like"/>
    <property type="match status" value="1"/>
</dbReference>
<dbReference type="EMBL" id="WWNR01000005">
    <property type="protein sequence ID" value="MZQ89422.1"/>
    <property type="molecule type" value="Genomic_DNA"/>
</dbReference>
<dbReference type="Pfam" id="PF02113">
    <property type="entry name" value="Peptidase_S13"/>
    <property type="match status" value="1"/>
</dbReference>
<dbReference type="GO" id="GO:0009002">
    <property type="term" value="F:serine-type D-Ala-D-Ala carboxypeptidase activity"/>
    <property type="evidence" value="ECO:0007669"/>
    <property type="project" value="UniProtKB-EC"/>
</dbReference>
<organism evidence="4 5">
    <name type="scientific">Frigidibacter albus</name>
    <dbReference type="NCBI Taxonomy" id="1465486"/>
    <lineage>
        <taxon>Bacteria</taxon>
        <taxon>Pseudomonadati</taxon>
        <taxon>Pseudomonadota</taxon>
        <taxon>Alphaproteobacteria</taxon>
        <taxon>Rhodobacterales</taxon>
        <taxon>Paracoccaceae</taxon>
        <taxon>Frigidibacter</taxon>
    </lineage>
</organism>
<evidence type="ECO:0000256" key="1">
    <source>
        <dbReference type="ARBA" id="ARBA00006096"/>
    </source>
</evidence>
<evidence type="ECO:0000313" key="5">
    <source>
        <dbReference type="Proteomes" id="UP000477083"/>
    </source>
</evidence>
<dbReference type="Gene3D" id="3.50.80.20">
    <property type="entry name" value="D-Ala-D-Ala carboxypeptidase C, peptidase S13"/>
    <property type="match status" value="1"/>
</dbReference>
<dbReference type="InterPro" id="IPR006311">
    <property type="entry name" value="TAT_signal"/>
</dbReference>
<feature type="signal peptide" evidence="3">
    <location>
        <begin position="1"/>
        <end position="20"/>
    </location>
</feature>
<dbReference type="NCBIfam" id="TIGR00666">
    <property type="entry name" value="PBP4"/>
    <property type="match status" value="1"/>
</dbReference>
<dbReference type="InterPro" id="IPR012338">
    <property type="entry name" value="Beta-lactam/transpept-like"/>
</dbReference>
<gene>
    <name evidence="4" type="primary">dacB</name>
    <name evidence="4" type="ORF">GS660_10000</name>
</gene>
<keyword evidence="5" id="KW-1185">Reference proteome</keyword>
<dbReference type="AlphaFoldDB" id="A0A6L8VIR4"/>
<dbReference type="GO" id="GO:0006508">
    <property type="term" value="P:proteolysis"/>
    <property type="evidence" value="ECO:0007669"/>
    <property type="project" value="InterPro"/>
</dbReference>
<protein>
    <submittedName>
        <fullName evidence="4">D-alanyl-D-alanine carboxypeptidase/D-alanyl-D-alanine-endopeptidase</fullName>
        <ecNumber evidence="4">3.4.16.4</ecNumber>
    </submittedName>
</protein>
<comment type="similarity">
    <text evidence="1">Belongs to the peptidase S13 family.</text>
</comment>
<dbReference type="OrthoDB" id="5372081at2"/>
<dbReference type="PANTHER" id="PTHR30023:SF0">
    <property type="entry name" value="PENICILLIN-SENSITIVE CARBOXYPEPTIDASE A"/>
    <property type="match status" value="1"/>
</dbReference>
<evidence type="ECO:0000313" key="4">
    <source>
        <dbReference type="EMBL" id="MZQ89422.1"/>
    </source>
</evidence>
<keyword evidence="4" id="KW-0645">Protease</keyword>
<dbReference type="Proteomes" id="UP000477083">
    <property type="component" value="Unassembled WGS sequence"/>
</dbReference>
<keyword evidence="2 4" id="KW-0378">Hydrolase</keyword>
<dbReference type="InterPro" id="IPR000667">
    <property type="entry name" value="Peptidase_S13"/>
</dbReference>
<proteinExistence type="inferred from homology"/>
<dbReference type="GO" id="GO:0000270">
    <property type="term" value="P:peptidoglycan metabolic process"/>
    <property type="evidence" value="ECO:0007669"/>
    <property type="project" value="TreeGrafter"/>
</dbReference>
<reference evidence="4 5" key="1">
    <citation type="submission" date="2020-01" db="EMBL/GenBank/DDBJ databases">
        <title>Frigidibacter albus SP32T (=CGMCC 1.13995T).</title>
        <authorList>
            <person name="Liao X."/>
        </authorList>
    </citation>
    <scope>NUCLEOTIDE SEQUENCE [LARGE SCALE GENOMIC DNA]</scope>
    <source>
        <strain evidence="4 5">SP32</strain>
    </source>
</reference>
<sequence length="502" mass="52859">MTGFSRRFVLGGLLSGAASAALAEAPLTSLRPMPRAGGAVAVPSAPTATRTAASAEALVAAAQLGGKVGFVVADARTGLVLEAMNGAEPMPPASVSKAITALYALEHLGAGHRFATRLIATGPVQGGRLAGDLVLAGGGDPTLSTDTLGDMAAALRAAGISSVAGRFVVWGGALPFVRAIDTTQPDYLGYNPAVSGLNLNFNRVHFEWKRAQSGYQVSMDARAERFVPKVYTTRIAVADRDRPVYTYSDRGEVEEWTVARTALGKGGSRWLPVRRPELYAADVFQTLARAQGITLPTPQVAKSAPRGTVIVERASDTLRPVLHDMLRFSNNLTAEAVGMSASMQRGGVRGHAQSGPAMSDWLKARAGAGTARFVDHSGLGGASRISAMDMVTALARLGPGQALRGILKEFTLRDANGKVMQNHPVQVDAKTGTLNFVSTLAGWMTAPDGTDLVFAIFTGDVARRDAIPDAQKEQPPGAPEWVRRSKRLQQQLIERWAAVYGA</sequence>
<keyword evidence="3" id="KW-0732">Signal</keyword>
<evidence type="ECO:0000256" key="3">
    <source>
        <dbReference type="SAM" id="SignalP"/>
    </source>
</evidence>
<dbReference type="EC" id="3.4.16.4" evidence="4"/>
<keyword evidence="4" id="KW-0121">Carboxypeptidase</keyword>
<dbReference type="RefSeq" id="WP_161345958.1">
    <property type="nucleotide sequence ID" value="NZ_BMGW01000005.1"/>
</dbReference>